<dbReference type="EMBL" id="CAJHNJ030000023">
    <property type="protein sequence ID" value="CAG9120105.1"/>
    <property type="molecule type" value="Genomic_DNA"/>
</dbReference>
<keyword evidence="6" id="KW-1133">Transmembrane helix</keyword>
<comment type="similarity">
    <text evidence="1 4">Belongs to the UDP-glycosyltransferase family.</text>
</comment>
<keyword evidence="2 4" id="KW-0328">Glycosyltransferase</keyword>
<feature type="transmembrane region" description="Helical" evidence="6">
    <location>
        <begin position="501"/>
        <end position="521"/>
    </location>
</feature>
<dbReference type="PANTHER" id="PTHR48043:SF159">
    <property type="entry name" value="EG:EG0003.4 PROTEIN-RELATED"/>
    <property type="match status" value="1"/>
</dbReference>
<dbReference type="InterPro" id="IPR002213">
    <property type="entry name" value="UDP_glucos_trans"/>
</dbReference>
<evidence type="ECO:0000313" key="8">
    <source>
        <dbReference type="Proteomes" id="UP000653454"/>
    </source>
</evidence>
<dbReference type="AlphaFoldDB" id="A0A8S4EXM6"/>
<evidence type="ECO:0000256" key="2">
    <source>
        <dbReference type="ARBA" id="ARBA00022676"/>
    </source>
</evidence>
<proteinExistence type="inferred from homology"/>
<dbReference type="PANTHER" id="PTHR48043">
    <property type="entry name" value="EG:EG0003.4 PROTEIN-RELATED"/>
    <property type="match status" value="1"/>
</dbReference>
<keyword evidence="6" id="KW-0472">Membrane</keyword>
<organism evidence="7 8">
    <name type="scientific">Plutella xylostella</name>
    <name type="common">Diamondback moth</name>
    <name type="synonym">Plutella maculipennis</name>
    <dbReference type="NCBI Taxonomy" id="51655"/>
    <lineage>
        <taxon>Eukaryota</taxon>
        <taxon>Metazoa</taxon>
        <taxon>Ecdysozoa</taxon>
        <taxon>Arthropoda</taxon>
        <taxon>Hexapoda</taxon>
        <taxon>Insecta</taxon>
        <taxon>Pterygota</taxon>
        <taxon>Neoptera</taxon>
        <taxon>Endopterygota</taxon>
        <taxon>Lepidoptera</taxon>
        <taxon>Glossata</taxon>
        <taxon>Ditrysia</taxon>
        <taxon>Yponomeutoidea</taxon>
        <taxon>Plutellidae</taxon>
        <taxon>Plutella</taxon>
    </lineage>
</organism>
<sequence length="552" mass="63522">MVTPRVNDQHAAPPPPPAGREIKSNNDDATMKLLPYALSLAVLFTLTEPARILSVIPTLSRSHYIDGRRILLELARRGHEIVSISCFEEKDAPPNFTWVQIEISSFFDAIPDMKEELYKKMDFFRGQERLWRFTNQLSEYIVNKPILKKFIEEDQSHFDLVIAEEFYQEVFYVFAHKYKAPLVLLSTFGSGHYISEYMGNALELSYVPHEFTDLYGELTFLERAKNLAYTAFDVVARKYFSLEEQHYLAQRVFKNLKDVPHVADLERNASLILINSHFTLAVVRPYLPNIVEIGGVHIEDVKPLEKKLKDVLDGAKKGVVLFSIGSFLELAAQPEPFIRDVLNTLGKLSQVVLLKWNSDEKMPVNYRNIYPMKWLPQNEILAHPNTVAFITHGGLHSAQESVYHGVPTICIPFYGDQPLNCKKSEKMGFGIHISNLTESNLNNALREILTNPSYRETAKELSRRFKDRPMSALDSATYWIEYVIRHKGANFIKGPKRNLYWFQYYFLDLWLAVLTSLWVILKVLKALLSLVFGKKEVVKVSEKKTGKKVKKN</sequence>
<dbReference type="PROSITE" id="PS00375">
    <property type="entry name" value="UDPGT"/>
    <property type="match status" value="1"/>
</dbReference>
<dbReference type="SUPFAM" id="SSF53756">
    <property type="entry name" value="UDP-Glycosyltransferase/glycogen phosphorylase"/>
    <property type="match status" value="1"/>
</dbReference>
<dbReference type="Proteomes" id="UP000653454">
    <property type="component" value="Unassembled WGS sequence"/>
</dbReference>
<evidence type="ECO:0000256" key="1">
    <source>
        <dbReference type="ARBA" id="ARBA00009995"/>
    </source>
</evidence>
<dbReference type="CDD" id="cd03784">
    <property type="entry name" value="GT1_Gtf-like"/>
    <property type="match status" value="1"/>
</dbReference>
<keyword evidence="3 4" id="KW-0808">Transferase</keyword>
<evidence type="ECO:0000256" key="4">
    <source>
        <dbReference type="RuleBase" id="RU003718"/>
    </source>
</evidence>
<reference evidence="7" key="1">
    <citation type="submission" date="2020-11" db="EMBL/GenBank/DDBJ databases">
        <authorList>
            <person name="Whiteford S."/>
        </authorList>
    </citation>
    <scope>NUCLEOTIDE SEQUENCE</scope>
</reference>
<protein>
    <submittedName>
        <fullName evidence="7">(diamondback moth) hypothetical protein</fullName>
    </submittedName>
</protein>
<keyword evidence="6" id="KW-0812">Transmembrane</keyword>
<keyword evidence="8" id="KW-1185">Reference proteome</keyword>
<dbReference type="GO" id="GO:0008194">
    <property type="term" value="F:UDP-glycosyltransferase activity"/>
    <property type="evidence" value="ECO:0007669"/>
    <property type="project" value="InterPro"/>
</dbReference>
<evidence type="ECO:0000313" key="7">
    <source>
        <dbReference type="EMBL" id="CAG9120105.1"/>
    </source>
</evidence>
<dbReference type="Gene3D" id="3.40.50.2000">
    <property type="entry name" value="Glycogen Phosphorylase B"/>
    <property type="match status" value="1"/>
</dbReference>
<accession>A0A8S4EXM6</accession>
<evidence type="ECO:0000256" key="5">
    <source>
        <dbReference type="SAM" id="MobiDB-lite"/>
    </source>
</evidence>
<name>A0A8S4EXM6_PLUXY</name>
<dbReference type="InterPro" id="IPR050271">
    <property type="entry name" value="UDP-glycosyltransferase"/>
</dbReference>
<dbReference type="FunFam" id="3.40.50.2000:FF:000050">
    <property type="entry name" value="UDP-glucuronosyltransferase"/>
    <property type="match status" value="1"/>
</dbReference>
<evidence type="ECO:0000256" key="3">
    <source>
        <dbReference type="ARBA" id="ARBA00022679"/>
    </source>
</evidence>
<dbReference type="Pfam" id="PF00201">
    <property type="entry name" value="UDPGT"/>
    <property type="match status" value="1"/>
</dbReference>
<comment type="caution">
    <text evidence="7">The sequence shown here is derived from an EMBL/GenBank/DDBJ whole genome shotgun (WGS) entry which is preliminary data.</text>
</comment>
<evidence type="ECO:0000256" key="6">
    <source>
        <dbReference type="SAM" id="Phobius"/>
    </source>
</evidence>
<dbReference type="InterPro" id="IPR035595">
    <property type="entry name" value="UDP_glycos_trans_CS"/>
</dbReference>
<gene>
    <name evidence="7" type="ORF">PLXY2_LOCUS6903</name>
</gene>
<feature type="region of interest" description="Disordered" evidence="5">
    <location>
        <begin position="1"/>
        <end position="25"/>
    </location>
</feature>